<dbReference type="AlphaFoldDB" id="A0A674BK61"/>
<dbReference type="FunFam" id="2.30.42.10:FF:000001">
    <property type="entry name" value="Disks large homolog 1 isoform 2"/>
    <property type="match status" value="1"/>
</dbReference>
<dbReference type="FunFam" id="3.40.50.300:FF:001402">
    <property type="entry name" value="Discs, large homolog 3 (Drosophila)"/>
    <property type="match status" value="1"/>
</dbReference>
<dbReference type="GO" id="GO:0019901">
    <property type="term" value="F:protein kinase binding"/>
    <property type="evidence" value="ECO:0007669"/>
    <property type="project" value="TreeGrafter"/>
</dbReference>
<dbReference type="PROSITE" id="PS50052">
    <property type="entry name" value="GUANYLATE_KINASE_2"/>
    <property type="match status" value="1"/>
</dbReference>
<evidence type="ECO:0000256" key="2">
    <source>
        <dbReference type="ARBA" id="ARBA00007014"/>
    </source>
</evidence>
<dbReference type="PROSITE" id="PS50106">
    <property type="entry name" value="PDZ"/>
    <property type="match status" value="3"/>
</dbReference>
<dbReference type="InterPro" id="IPR016313">
    <property type="entry name" value="DLG1-like"/>
</dbReference>
<dbReference type="FunFam" id="2.30.42.10:FF:000049">
    <property type="entry name" value="disks large homolog 1 isoform X1"/>
    <property type="match status" value="1"/>
</dbReference>
<reference evidence="11" key="1">
    <citation type="submission" date="2025-08" db="UniProtKB">
        <authorList>
            <consortium name="Ensembl"/>
        </authorList>
    </citation>
    <scope>IDENTIFICATION</scope>
</reference>
<dbReference type="CDD" id="cd06723">
    <property type="entry name" value="PDZ1_Dlg1-2-4-like"/>
    <property type="match status" value="1"/>
</dbReference>
<dbReference type="GO" id="GO:0098839">
    <property type="term" value="C:postsynaptic density membrane"/>
    <property type="evidence" value="ECO:0007669"/>
    <property type="project" value="TreeGrafter"/>
</dbReference>
<comment type="similarity">
    <text evidence="2">Belongs to the MAGUK family.</text>
</comment>
<dbReference type="InterPro" id="IPR008145">
    <property type="entry name" value="GK/Ca_channel_bsu"/>
</dbReference>
<keyword evidence="7" id="KW-0812">Transmembrane</keyword>
<keyword evidence="7" id="KW-1133">Transmembrane helix</keyword>
<dbReference type="GO" id="GO:0035255">
    <property type="term" value="F:ionotropic glutamate receptor binding"/>
    <property type="evidence" value="ECO:0007669"/>
    <property type="project" value="TreeGrafter"/>
</dbReference>
<evidence type="ECO:0000256" key="3">
    <source>
        <dbReference type="ARBA" id="ARBA00022443"/>
    </source>
</evidence>
<dbReference type="InterPro" id="IPR019590">
    <property type="entry name" value="DLG1_PEST_dom"/>
</dbReference>
<feature type="domain" description="SH3" evidence="8">
    <location>
        <begin position="530"/>
        <end position="600"/>
    </location>
</feature>
<dbReference type="InterPro" id="IPR036034">
    <property type="entry name" value="PDZ_sf"/>
</dbReference>
<feature type="domain" description="Guanylate kinase-like" evidence="9">
    <location>
        <begin position="650"/>
        <end position="825"/>
    </location>
</feature>
<evidence type="ECO:0000256" key="5">
    <source>
        <dbReference type="ARBA" id="ARBA00023136"/>
    </source>
</evidence>
<dbReference type="CDD" id="cd00071">
    <property type="entry name" value="GMPK"/>
    <property type="match status" value="1"/>
</dbReference>
<dbReference type="SMART" id="SM01277">
    <property type="entry name" value="MAGUK_N_PEST"/>
    <property type="match status" value="1"/>
</dbReference>
<dbReference type="Gene3D" id="2.30.42.10">
    <property type="match status" value="3"/>
</dbReference>
<dbReference type="FunFam" id="2.30.42.10:FF:000002">
    <property type="entry name" value="Disks large homolog 4 isoform 2"/>
    <property type="match status" value="1"/>
</dbReference>
<dbReference type="GO" id="GO:0043005">
    <property type="term" value="C:neuron projection"/>
    <property type="evidence" value="ECO:0007669"/>
    <property type="project" value="InterPro"/>
</dbReference>
<dbReference type="SUPFAM" id="SSF50156">
    <property type="entry name" value="PDZ domain-like"/>
    <property type="match status" value="3"/>
</dbReference>
<dbReference type="InterPro" id="IPR050614">
    <property type="entry name" value="Synaptic_Scaffolding_LAP-MAGUK"/>
</dbReference>
<feature type="domain" description="PDZ" evidence="10">
    <location>
        <begin position="100"/>
        <end position="187"/>
    </location>
</feature>
<dbReference type="PANTHER" id="PTHR23119:SF33">
    <property type="entry name" value="DISKS LARGE HOMOLOG 4"/>
    <property type="match status" value="1"/>
</dbReference>
<dbReference type="Pfam" id="PF10600">
    <property type="entry name" value="PDZ_assoc"/>
    <property type="match status" value="1"/>
</dbReference>
<dbReference type="Gene3D" id="2.30.30.40">
    <property type="entry name" value="SH3 Domains"/>
    <property type="match status" value="1"/>
</dbReference>
<evidence type="ECO:0000256" key="6">
    <source>
        <dbReference type="PROSITE-ProRule" id="PRU00192"/>
    </source>
</evidence>
<dbReference type="CDD" id="cd06795">
    <property type="entry name" value="PDZ3_Dlg1-2-4-like"/>
    <property type="match status" value="1"/>
</dbReference>
<dbReference type="SMART" id="SM00228">
    <property type="entry name" value="PDZ"/>
    <property type="match status" value="3"/>
</dbReference>
<accession>A0A674BK61</accession>
<gene>
    <name evidence="11" type="primary">DLG4</name>
    <name evidence="11" type="synonym">dlg4</name>
</gene>
<dbReference type="SUPFAM" id="SSF52540">
    <property type="entry name" value="P-loop containing nucleoside triphosphate hydrolases"/>
    <property type="match status" value="1"/>
</dbReference>
<reference evidence="11" key="2">
    <citation type="submission" date="2025-09" db="UniProtKB">
        <authorList>
            <consortium name="Ensembl"/>
        </authorList>
    </citation>
    <scope>IDENTIFICATION</scope>
</reference>
<evidence type="ECO:0000259" key="8">
    <source>
        <dbReference type="PROSITE" id="PS50002"/>
    </source>
</evidence>
<keyword evidence="4" id="KW-0677">Repeat</keyword>
<dbReference type="Pfam" id="PF00625">
    <property type="entry name" value="Guanylate_kin"/>
    <property type="match status" value="1"/>
</dbReference>
<dbReference type="GO" id="GO:0045197">
    <property type="term" value="P:establishment or maintenance of epithelial cell apical/basal polarity"/>
    <property type="evidence" value="ECO:0007669"/>
    <property type="project" value="TreeGrafter"/>
</dbReference>
<dbReference type="Ensembl" id="ENSSTUT00000076259.1">
    <property type="protein sequence ID" value="ENSSTUP00000071855.1"/>
    <property type="gene ID" value="ENSSTUG00000031075.1"/>
</dbReference>
<dbReference type="CDD" id="cd06724">
    <property type="entry name" value="PDZ2_Dlg1-2-4-like"/>
    <property type="match status" value="1"/>
</dbReference>
<dbReference type="Gene3D" id="3.30.63.10">
    <property type="entry name" value="Guanylate Kinase phosphate binding domain"/>
    <property type="match status" value="1"/>
</dbReference>
<dbReference type="InParanoid" id="A0A674BK61"/>
<evidence type="ECO:0000256" key="1">
    <source>
        <dbReference type="ARBA" id="ARBA00004170"/>
    </source>
</evidence>
<dbReference type="PROSITE" id="PS00856">
    <property type="entry name" value="GUANYLATE_KINASE_1"/>
    <property type="match status" value="1"/>
</dbReference>
<dbReference type="Pfam" id="PF10608">
    <property type="entry name" value="MAGUK_N_PEST"/>
    <property type="match status" value="1"/>
</dbReference>
<dbReference type="InterPro" id="IPR036028">
    <property type="entry name" value="SH3-like_dom_sf"/>
</dbReference>
<feature type="domain" description="PDZ" evidence="10">
    <location>
        <begin position="415"/>
        <end position="496"/>
    </location>
</feature>
<evidence type="ECO:0000259" key="10">
    <source>
        <dbReference type="PROSITE" id="PS50106"/>
    </source>
</evidence>
<evidence type="ECO:0000259" key="9">
    <source>
        <dbReference type="PROSITE" id="PS50052"/>
    </source>
</evidence>
<evidence type="ECO:0000313" key="12">
    <source>
        <dbReference type="Proteomes" id="UP000472277"/>
    </source>
</evidence>
<feature type="transmembrane region" description="Helical" evidence="7">
    <location>
        <begin position="625"/>
        <end position="644"/>
    </location>
</feature>
<dbReference type="Gene3D" id="3.40.50.300">
    <property type="entry name" value="P-loop containing nucleotide triphosphate hydrolases"/>
    <property type="match status" value="1"/>
</dbReference>
<dbReference type="FunFam" id="3.30.63.10:FF:000001">
    <property type="entry name" value="Disks large homolog 1 isoform 2"/>
    <property type="match status" value="1"/>
</dbReference>
<evidence type="ECO:0000313" key="11">
    <source>
        <dbReference type="Ensembl" id="ENSSTUP00000071855.1"/>
    </source>
</evidence>
<protein>
    <submittedName>
        <fullName evidence="11">Discs large MAGUK scaffold protein 4</fullName>
    </submittedName>
</protein>
<dbReference type="GO" id="GO:0016323">
    <property type="term" value="C:basolateral plasma membrane"/>
    <property type="evidence" value="ECO:0007669"/>
    <property type="project" value="TreeGrafter"/>
</dbReference>
<dbReference type="GO" id="GO:0098609">
    <property type="term" value="P:cell-cell adhesion"/>
    <property type="evidence" value="ECO:0007669"/>
    <property type="project" value="TreeGrafter"/>
</dbReference>
<keyword evidence="12" id="KW-1185">Reference proteome</keyword>
<keyword evidence="3 6" id="KW-0728">SH3 domain</keyword>
<dbReference type="InterPro" id="IPR020590">
    <property type="entry name" value="Guanylate_kinase_CS"/>
</dbReference>
<dbReference type="InterPro" id="IPR001452">
    <property type="entry name" value="SH3_domain"/>
</dbReference>
<dbReference type="SMART" id="SM00072">
    <property type="entry name" value="GuKc"/>
    <property type="match status" value="1"/>
</dbReference>
<feature type="domain" description="PDZ" evidence="10">
    <location>
        <begin position="195"/>
        <end position="282"/>
    </location>
</feature>
<dbReference type="PANTHER" id="PTHR23119">
    <property type="entry name" value="DISCS LARGE"/>
    <property type="match status" value="1"/>
</dbReference>
<dbReference type="PIRSF" id="PIRSF001741">
    <property type="entry name" value="MAGUK_DLGH"/>
    <property type="match status" value="1"/>
</dbReference>
<evidence type="ECO:0000256" key="4">
    <source>
        <dbReference type="ARBA" id="ARBA00022737"/>
    </source>
</evidence>
<dbReference type="GeneTree" id="ENSGT00940000157956"/>
<proteinExistence type="inferred from homology"/>
<evidence type="ECO:0000256" key="7">
    <source>
        <dbReference type="SAM" id="Phobius"/>
    </source>
</evidence>
<dbReference type="InterPro" id="IPR001478">
    <property type="entry name" value="PDZ"/>
</dbReference>
<dbReference type="GO" id="GO:0097113">
    <property type="term" value="P:AMPA glutamate receptor clustering"/>
    <property type="evidence" value="ECO:0007669"/>
    <property type="project" value="TreeGrafter"/>
</dbReference>
<dbReference type="InterPro" id="IPR008144">
    <property type="entry name" value="Guanylate_kin-like_dom"/>
</dbReference>
<dbReference type="SUPFAM" id="SSF50044">
    <property type="entry name" value="SH3-domain"/>
    <property type="match status" value="1"/>
</dbReference>
<dbReference type="Pfam" id="PF00595">
    <property type="entry name" value="PDZ"/>
    <property type="match status" value="3"/>
</dbReference>
<dbReference type="OMA" id="XANSPPV"/>
<organism evidence="11 12">
    <name type="scientific">Salmo trutta</name>
    <name type="common">Brown trout</name>
    <dbReference type="NCBI Taxonomy" id="8032"/>
    <lineage>
        <taxon>Eukaryota</taxon>
        <taxon>Metazoa</taxon>
        <taxon>Chordata</taxon>
        <taxon>Craniata</taxon>
        <taxon>Vertebrata</taxon>
        <taxon>Euteleostomi</taxon>
        <taxon>Actinopterygii</taxon>
        <taxon>Neopterygii</taxon>
        <taxon>Teleostei</taxon>
        <taxon>Protacanthopterygii</taxon>
        <taxon>Salmoniformes</taxon>
        <taxon>Salmonidae</taxon>
        <taxon>Salmoninae</taxon>
        <taxon>Salmo</taxon>
    </lineage>
</organism>
<keyword evidence="5 7" id="KW-0472">Membrane</keyword>
<dbReference type="Proteomes" id="UP000472277">
    <property type="component" value="Chromosome 19"/>
</dbReference>
<dbReference type="PROSITE" id="PS50002">
    <property type="entry name" value="SH3"/>
    <property type="match status" value="1"/>
</dbReference>
<dbReference type="GO" id="GO:0098970">
    <property type="term" value="P:postsynaptic neurotransmitter receptor diffusion trapping"/>
    <property type="evidence" value="ECO:0007669"/>
    <property type="project" value="TreeGrafter"/>
</dbReference>
<sequence>MSPPGRNLKCPSPVMCQCKVICSNRTLSLMFGCKKYRYQDEETPPLEHSPAHLGQGKSAEMLHMSDKNLAAMEAMHGYTPHTHISPIKVNGTEGEIEYEEITLERGNSGLGFSIAGGTDNPHVGDDPSIFITKIIPGGAAAQDGRLSVNDSILFVNDVDVREVTHSLAVEALKEAGAIVRLYVLRRKPAAEKVTEIKLIKGPKGLGFSIAGGVGNQHIPGDNSIYVTKIIEGGAAHKDQRLQIGDKILAVNSVCLEDVMHEDAVGALKNTAEVVYLRVAKPNNLYLNSYNPPDLTSTYSAHMDTDLGHPTYLGSDYPQALTPTSPSRFSPVLHSMMGDEDLPRANQRLFYFSLCLPPPCAPKMWCPHFTTHLHLSLPMLPLPFVSLLLPLHFSSSLPDPPSLPFSPALSVREPRRVLIHRGSTGLGFNIVGGEDGEGIFISFILAGGPADLSGELRKGDQILSVNGVDLRIATHEQAAAALKNAGQTVTIIAQYRPEEYSRFEAKIHDLREQLMNSSMGSGQTTLRSNPKRGFYIRALFDYDKTADCGFLSQAVGFRFGDVLHVLDCGDEEWWQARRVSPQTDVEEVGFIPSKRRVERKEWSRMGTKERVIEGENRLSSTILFTLYFYLLLIYSVLPVSLSLSLHKVHYARPIIILGPIKDRVNDDLLSEFPDKFGSCVPHTTRPKREYEVDGRDYHFVSSREQMEKDIQSHRFIEAGQYNSHLYGTSVQSVREVAEQGKHCILDVSANAVRRLQAAQLHPIAIFVRPKSLENVLEINTRLTEEQARKGMDRALKLEQDFIECFSAVVEGDSFEEVYHKVKTVIEEQSGPYIWIPTRERL</sequence>
<dbReference type="GO" id="GO:0031594">
    <property type="term" value="C:neuromuscular junction"/>
    <property type="evidence" value="ECO:0007669"/>
    <property type="project" value="InterPro"/>
</dbReference>
<dbReference type="GO" id="GO:0007268">
    <property type="term" value="P:chemical synaptic transmission"/>
    <property type="evidence" value="ECO:0007669"/>
    <property type="project" value="InterPro"/>
</dbReference>
<dbReference type="SMART" id="SM00326">
    <property type="entry name" value="SH3"/>
    <property type="match status" value="1"/>
</dbReference>
<name>A0A674BK61_SALTR</name>
<dbReference type="Pfam" id="PF00018">
    <property type="entry name" value="SH3_1"/>
    <property type="match status" value="1"/>
</dbReference>
<dbReference type="InterPro" id="IPR027417">
    <property type="entry name" value="P-loop_NTPase"/>
</dbReference>
<dbReference type="InterPro" id="IPR019583">
    <property type="entry name" value="DLG1-4_PDZ_assoc"/>
</dbReference>
<comment type="subcellular location">
    <subcellularLocation>
        <location evidence="1">Membrane</location>
        <topology evidence="1">Peripheral membrane protein</topology>
    </subcellularLocation>
</comment>